<evidence type="ECO:0000313" key="13">
    <source>
        <dbReference type="EMBL" id="WMY73358.1"/>
    </source>
</evidence>
<keyword evidence="14" id="KW-1185">Reference proteome</keyword>
<keyword evidence="9 13" id="KW-0482">Metalloprotease</keyword>
<evidence type="ECO:0000313" key="14">
    <source>
        <dbReference type="Proteomes" id="UP001246690"/>
    </source>
</evidence>
<proteinExistence type="predicted"/>
<dbReference type="GO" id="GO:0008237">
    <property type="term" value="F:metallopeptidase activity"/>
    <property type="evidence" value="ECO:0007669"/>
    <property type="project" value="UniProtKB-KW"/>
</dbReference>
<evidence type="ECO:0000256" key="9">
    <source>
        <dbReference type="ARBA" id="ARBA00023049"/>
    </source>
</evidence>
<feature type="transmembrane region" description="Helical" evidence="11">
    <location>
        <begin position="429"/>
        <end position="453"/>
    </location>
</feature>
<evidence type="ECO:0000256" key="1">
    <source>
        <dbReference type="ARBA" id="ARBA00001947"/>
    </source>
</evidence>
<dbReference type="Proteomes" id="UP001246690">
    <property type="component" value="Chromosome"/>
</dbReference>
<accession>A0ABY9S8P1</accession>
<feature type="transmembrane region" description="Helical" evidence="11">
    <location>
        <begin position="20"/>
        <end position="42"/>
    </location>
</feature>
<keyword evidence="6 13" id="KW-0378">Hydrolase</keyword>
<protein>
    <submittedName>
        <fullName evidence="13">M48 family metalloprotease</fullName>
        <ecNumber evidence="13">3.4.24.-</ecNumber>
    </submittedName>
</protein>
<feature type="transmembrane region" description="Helical" evidence="11">
    <location>
        <begin position="296"/>
        <end position="315"/>
    </location>
</feature>
<keyword evidence="8 11" id="KW-1133">Transmembrane helix</keyword>
<organism evidence="13 14">
    <name type="scientific">Buttiauxella selenatireducens</name>
    <dbReference type="NCBI Taxonomy" id="3073902"/>
    <lineage>
        <taxon>Bacteria</taxon>
        <taxon>Pseudomonadati</taxon>
        <taxon>Pseudomonadota</taxon>
        <taxon>Gammaproteobacteria</taxon>
        <taxon>Enterobacterales</taxon>
        <taxon>Enterobacteriaceae</taxon>
        <taxon>Buttiauxella</taxon>
    </lineage>
</organism>
<evidence type="ECO:0000256" key="6">
    <source>
        <dbReference type="ARBA" id="ARBA00022801"/>
    </source>
</evidence>
<comment type="cofactor">
    <cofactor evidence="1">
        <name>Zn(2+)</name>
        <dbReference type="ChEBI" id="CHEBI:29105"/>
    </cofactor>
</comment>
<feature type="transmembrane region" description="Helical" evidence="11">
    <location>
        <begin position="606"/>
        <end position="626"/>
    </location>
</feature>
<feature type="transmembrane region" description="Helical" evidence="11">
    <location>
        <begin position="465"/>
        <end position="490"/>
    </location>
</feature>
<evidence type="ECO:0000256" key="4">
    <source>
        <dbReference type="ARBA" id="ARBA00022692"/>
    </source>
</evidence>
<evidence type="ECO:0000256" key="10">
    <source>
        <dbReference type="ARBA" id="ARBA00023136"/>
    </source>
</evidence>
<sequence length="744" mass="84783">MDRIDPLSFYDETKVGVNLLILIMCLIFYYGYGPFVLFHQIIMDDKVAASGVYDVCILVVLSLAIGIYRNVSRNIKYGVCPLPMDERAVNKFCEGVCRNLTVKNIRVLTTSTMGRNAFYQYNLFRPYIVLEKGLLMSFNKGEDISGVVAHECAHIVRKDAWYITYLLNFTYAFISLSLLKIITAEVHYWGIWLDYSFVLQGHLTPYVSYFLKAIPQSLFNVLYNVMFIIAVTLIARHFIRVRELLTDELAAQTGYRKSIIERLSQNKAKKYQLFSFHPGSESRKENLASGYLWMKVNYGLVFSLSFIIISAASLVSDNLFEFITSYLNVNDLDSMSKNIDDIVSDLYFTVGTGVLIVVISMVVMNHINRVSSSLIYKGVKLPSIFSKMILLFIVSLAGCLVSIFVKTGFIRDVYRGEIEGVSGVLSEVLPLLIMFSCYFSIALFSGVVASFLYMRVKVKSTFWRVTYLVSLWFIIYFLMSTLAGAAFYYAGFSIQIRQFYFDLSDLIFPGVSALKDEGIKALPAMLALTPSVILLLLVIFSLVPLPARSNNRRMPYGLDNAKVMYTDKPYKKEFNHRVRFVRKIERPVARSAYRFVNFLHTERRNLSGITLALVVLGFGVLCIFTFKSVNYVYRWINPVVVVTKSKPVTAFQFDYTSGLNKGIRTWQRAGNGTWSEIYPGSVMTTKFTEVGKTIVKGCSGTVVTQSPNPQFRIFIPDQGCKQMWIWFEGQKGEWNYLGRMNNIS</sequence>
<dbReference type="InterPro" id="IPR050083">
    <property type="entry name" value="HtpX_protease"/>
</dbReference>
<evidence type="ECO:0000256" key="3">
    <source>
        <dbReference type="ARBA" id="ARBA00022670"/>
    </source>
</evidence>
<dbReference type="EMBL" id="CP133838">
    <property type="protein sequence ID" value="WMY73358.1"/>
    <property type="molecule type" value="Genomic_DNA"/>
</dbReference>
<feature type="transmembrane region" description="Helical" evidence="11">
    <location>
        <begin position="346"/>
        <end position="367"/>
    </location>
</feature>
<evidence type="ECO:0000256" key="2">
    <source>
        <dbReference type="ARBA" id="ARBA00022475"/>
    </source>
</evidence>
<keyword evidence="5" id="KW-0479">Metal-binding</keyword>
<name>A0ABY9S8P1_9ENTR</name>
<keyword evidence="10 11" id="KW-0472">Membrane</keyword>
<feature type="transmembrane region" description="Helical" evidence="11">
    <location>
        <begin position="165"/>
        <end position="189"/>
    </location>
</feature>
<evidence type="ECO:0000256" key="11">
    <source>
        <dbReference type="SAM" id="Phobius"/>
    </source>
</evidence>
<feature type="transmembrane region" description="Helical" evidence="11">
    <location>
        <begin position="209"/>
        <end position="235"/>
    </location>
</feature>
<dbReference type="PANTHER" id="PTHR43221:SF2">
    <property type="entry name" value="PROTEASE HTPX HOMOLOG"/>
    <property type="match status" value="1"/>
</dbReference>
<feature type="transmembrane region" description="Helical" evidence="11">
    <location>
        <begin position="48"/>
        <end position="68"/>
    </location>
</feature>
<dbReference type="InterPro" id="IPR001915">
    <property type="entry name" value="Peptidase_M48"/>
</dbReference>
<evidence type="ECO:0000256" key="7">
    <source>
        <dbReference type="ARBA" id="ARBA00022833"/>
    </source>
</evidence>
<evidence type="ECO:0000256" key="5">
    <source>
        <dbReference type="ARBA" id="ARBA00022723"/>
    </source>
</evidence>
<dbReference type="RefSeq" id="WP_309875708.1">
    <property type="nucleotide sequence ID" value="NZ_CP133838.1"/>
</dbReference>
<dbReference type="Gene3D" id="3.30.2010.10">
    <property type="entry name" value="Metalloproteases ('zincins'), catalytic domain"/>
    <property type="match status" value="1"/>
</dbReference>
<dbReference type="EC" id="3.4.24.-" evidence="13"/>
<keyword evidence="3" id="KW-0645">Protease</keyword>
<keyword evidence="2" id="KW-1003">Cell membrane</keyword>
<evidence type="ECO:0000259" key="12">
    <source>
        <dbReference type="Pfam" id="PF01435"/>
    </source>
</evidence>
<reference evidence="13 14" key="1">
    <citation type="submission" date="2023-09" db="EMBL/GenBank/DDBJ databases">
        <title>Buttiauxella selenatireducens sp. nov., isolated from the rhizosphere of Cardamine hupingshanesis.</title>
        <authorList>
            <person name="Zhang S."/>
            <person name="Xu Z."/>
            <person name="Wang H."/>
            <person name="Guo Y."/>
        </authorList>
    </citation>
    <scope>NUCLEOTIDE SEQUENCE [LARGE SCALE GENOMIC DNA]</scope>
    <source>
        <strain evidence="13 14">R73</strain>
    </source>
</reference>
<gene>
    <name evidence="13" type="ORF">RHD99_18150</name>
</gene>
<keyword evidence="7" id="KW-0862">Zinc</keyword>
<feature type="transmembrane region" description="Helical" evidence="11">
    <location>
        <begin position="388"/>
        <end position="409"/>
    </location>
</feature>
<dbReference type="Pfam" id="PF01435">
    <property type="entry name" value="Peptidase_M48"/>
    <property type="match status" value="1"/>
</dbReference>
<keyword evidence="4 11" id="KW-0812">Transmembrane</keyword>
<feature type="domain" description="Peptidase M48" evidence="12">
    <location>
        <begin position="93"/>
        <end position="287"/>
    </location>
</feature>
<evidence type="ECO:0000256" key="8">
    <source>
        <dbReference type="ARBA" id="ARBA00022989"/>
    </source>
</evidence>
<dbReference type="PANTHER" id="PTHR43221">
    <property type="entry name" value="PROTEASE HTPX"/>
    <property type="match status" value="1"/>
</dbReference>
<feature type="transmembrane region" description="Helical" evidence="11">
    <location>
        <begin position="524"/>
        <end position="545"/>
    </location>
</feature>